<evidence type="ECO:0000259" key="3">
    <source>
        <dbReference type="Pfam" id="PF13968"/>
    </source>
</evidence>
<dbReference type="OrthoDB" id="676705at2759"/>
<dbReference type="Gramene" id="TVU07063">
    <property type="protein sequence ID" value="TVU07063"/>
    <property type="gene ID" value="EJB05_47103"/>
</dbReference>
<feature type="region of interest" description="Disordered" evidence="1">
    <location>
        <begin position="220"/>
        <end position="245"/>
    </location>
</feature>
<accession>A0A5J9T6U3</accession>
<feature type="transmembrane region" description="Helical" evidence="2">
    <location>
        <begin position="23"/>
        <end position="41"/>
    </location>
</feature>
<feature type="domain" description="DUF4220" evidence="3">
    <location>
        <begin position="56"/>
        <end position="403"/>
    </location>
</feature>
<dbReference type="PANTHER" id="PTHR31325">
    <property type="entry name" value="OS01G0798800 PROTEIN-RELATED"/>
    <property type="match status" value="1"/>
</dbReference>
<feature type="transmembrane region" description="Helical" evidence="2">
    <location>
        <begin position="53"/>
        <end position="73"/>
    </location>
</feature>
<protein>
    <recommendedName>
        <fullName evidence="3">DUF4220 domain-containing protein</fullName>
    </recommendedName>
</protein>
<keyword evidence="5" id="KW-1185">Reference proteome</keyword>
<comment type="caution">
    <text evidence="4">The sequence shown here is derived from an EMBL/GenBank/DDBJ whole genome shotgun (WGS) entry which is preliminary data.</text>
</comment>
<keyword evidence="2" id="KW-1133">Transmembrane helix</keyword>
<feature type="transmembrane region" description="Helical" evidence="2">
    <location>
        <begin position="138"/>
        <end position="158"/>
    </location>
</feature>
<evidence type="ECO:0000256" key="1">
    <source>
        <dbReference type="SAM" id="MobiDB-lite"/>
    </source>
</evidence>
<feature type="transmembrane region" description="Helical" evidence="2">
    <location>
        <begin position="280"/>
        <end position="303"/>
    </location>
</feature>
<dbReference type="Pfam" id="PF13968">
    <property type="entry name" value="DUF4220"/>
    <property type="match status" value="1"/>
</dbReference>
<feature type="transmembrane region" description="Helical" evidence="2">
    <location>
        <begin position="315"/>
        <end position="333"/>
    </location>
</feature>
<evidence type="ECO:0000313" key="4">
    <source>
        <dbReference type="EMBL" id="TVU07063.1"/>
    </source>
</evidence>
<keyword evidence="2" id="KW-0812">Transmembrane</keyword>
<evidence type="ECO:0000256" key="2">
    <source>
        <dbReference type="SAM" id="Phobius"/>
    </source>
</evidence>
<organism evidence="4 5">
    <name type="scientific">Eragrostis curvula</name>
    <name type="common">weeping love grass</name>
    <dbReference type="NCBI Taxonomy" id="38414"/>
    <lineage>
        <taxon>Eukaryota</taxon>
        <taxon>Viridiplantae</taxon>
        <taxon>Streptophyta</taxon>
        <taxon>Embryophyta</taxon>
        <taxon>Tracheophyta</taxon>
        <taxon>Spermatophyta</taxon>
        <taxon>Magnoliopsida</taxon>
        <taxon>Liliopsida</taxon>
        <taxon>Poales</taxon>
        <taxon>Poaceae</taxon>
        <taxon>PACMAD clade</taxon>
        <taxon>Chloridoideae</taxon>
        <taxon>Eragrostideae</taxon>
        <taxon>Eragrostidinae</taxon>
        <taxon>Eragrostis</taxon>
    </lineage>
</organism>
<evidence type="ECO:0000313" key="5">
    <source>
        <dbReference type="Proteomes" id="UP000324897"/>
    </source>
</evidence>
<name>A0A5J9T6U3_9POAL</name>
<feature type="compositionally biased region" description="Acidic residues" evidence="1">
    <location>
        <begin position="220"/>
        <end position="229"/>
    </location>
</feature>
<feature type="non-terminal residue" evidence="4">
    <location>
        <position position="1"/>
    </location>
</feature>
<feature type="compositionally biased region" description="Basic and acidic residues" evidence="1">
    <location>
        <begin position="230"/>
        <end position="245"/>
    </location>
</feature>
<dbReference type="AlphaFoldDB" id="A0A5J9T6U3"/>
<gene>
    <name evidence="4" type="ORF">EJB05_47103</name>
</gene>
<reference evidence="4 5" key="1">
    <citation type="journal article" date="2019" name="Sci. Rep.">
        <title>A high-quality genome of Eragrostis curvula grass provides insights into Poaceae evolution and supports new strategies to enhance forage quality.</title>
        <authorList>
            <person name="Carballo J."/>
            <person name="Santos B.A.C.M."/>
            <person name="Zappacosta D."/>
            <person name="Garbus I."/>
            <person name="Selva J.P."/>
            <person name="Gallo C.A."/>
            <person name="Diaz A."/>
            <person name="Albertini E."/>
            <person name="Caccamo M."/>
            <person name="Echenique V."/>
        </authorList>
    </citation>
    <scope>NUCLEOTIDE SEQUENCE [LARGE SCALE GENOMIC DNA]</scope>
    <source>
        <strain evidence="5">cv. Victoria</strain>
        <tissue evidence="4">Leaf</tissue>
    </source>
</reference>
<feature type="transmembrane region" description="Helical" evidence="2">
    <location>
        <begin position="114"/>
        <end position="132"/>
    </location>
</feature>
<proteinExistence type="predicted"/>
<feature type="transmembrane region" description="Helical" evidence="2">
    <location>
        <begin position="85"/>
        <end position="107"/>
    </location>
</feature>
<dbReference type="Proteomes" id="UP000324897">
    <property type="component" value="Unassembled WGS sequence"/>
</dbReference>
<dbReference type="EMBL" id="RWGY01000045">
    <property type="protein sequence ID" value="TVU07063.1"/>
    <property type="molecule type" value="Genomic_DNA"/>
</dbReference>
<sequence length="638" mass="72404">MESIAEAIAVRPLNLWNHSETQILVLLSLALQVVLVLLAGIRRSEGASPMLRLSLWIAYQLTDSTAIYTIGQLSLSAMPPGHQLLAFWAPFLLLHLGGPDNITAYALQDNQLWLRHLLTLIVQVLGTAYVLYKHIGGIGSPLVALAAILMFAVGVAKYGERTWALRRGNMDSIRSSIKKELPAKHNHDHRQDRVLEKEEFQLRQAHSSFHVCKRAIVDSSEDTDDDESSSDNHDTANTGRDKLEGRPRRQRARYIWSVAEMELSLMYDILYTKAAVIHTWLGYCLRLVSPLTIAASTLLFHFAGHHHGHSRVDIIVTYILLAGALLLETTSLMNALGSTWTFAFLYATRWTWLRYTVLCSGRWDKLRHAVVSLRRRVRTIVGASSATQRRRWSGKMGQYNMLHLCIRARNKSTGPLLGRIARLLGFKELWDTKHYSGKILMSRKVKSGVNEFIDSLYKMNRVNALGVLRATWIRVALRRNHLEEELGKYIRVEFQEGVIIWHIATDIFLARSSSSSSDNELAEMARPVRAISNYMMFLLVDRPHMLPGLSQSRLYQQTCNILTKIWDEAEHTATSSDRRAGGGFFPWLKDLFRLRDDPNSYSSQKQREKLAIALSSKEARSIRQKAPRLSFATSIATP</sequence>
<dbReference type="InterPro" id="IPR025315">
    <property type="entry name" value="DUF4220"/>
</dbReference>
<keyword evidence="2" id="KW-0472">Membrane</keyword>